<dbReference type="EMBL" id="CP000142">
    <property type="protein sequence ID" value="ABI81982.1"/>
    <property type="molecule type" value="Genomic_DNA"/>
</dbReference>
<gene>
    <name evidence="2" type="ordered locus">Pcar_3367</name>
</gene>
<dbReference type="Proteomes" id="UP000002534">
    <property type="component" value="Chromosome"/>
</dbReference>
<evidence type="ECO:0000313" key="2">
    <source>
        <dbReference type="EMBL" id="ABI81982.1"/>
    </source>
</evidence>
<evidence type="ECO:0000313" key="3">
    <source>
        <dbReference type="Proteomes" id="UP000002534"/>
    </source>
</evidence>
<dbReference type="STRING" id="338963.Pcar_3367"/>
<dbReference type="AlphaFoldDB" id="Q0C6F6"/>
<protein>
    <recommendedName>
        <fullName evidence="4">Secreted protein</fullName>
    </recommendedName>
</protein>
<name>Q0C6F6_SYNC1</name>
<evidence type="ECO:0008006" key="4">
    <source>
        <dbReference type="Google" id="ProtNLM"/>
    </source>
</evidence>
<organism evidence="2 3">
    <name type="scientific">Syntrophotalea carbinolica (strain DSM 2380 / NBRC 103641 / GraBd1)</name>
    <name type="common">Pelobacter carbinolicus</name>
    <dbReference type="NCBI Taxonomy" id="338963"/>
    <lineage>
        <taxon>Bacteria</taxon>
        <taxon>Pseudomonadati</taxon>
        <taxon>Thermodesulfobacteriota</taxon>
        <taxon>Desulfuromonadia</taxon>
        <taxon>Desulfuromonadales</taxon>
        <taxon>Syntrophotaleaceae</taxon>
        <taxon>Syntrophotalea</taxon>
    </lineage>
</organism>
<reference evidence="2 3" key="2">
    <citation type="journal article" date="2012" name="BMC Genomics">
        <title>The genome of Pelobacter carbinolicus reveals surprising metabolic capabilities and physiological features.</title>
        <authorList>
            <person name="Aklujkar M."/>
            <person name="Haveman S.A."/>
            <person name="Didonato R.Jr."/>
            <person name="Chertkov O."/>
            <person name="Han C.S."/>
            <person name="Land M.L."/>
            <person name="Brown P."/>
            <person name="Lovley D.R."/>
        </authorList>
    </citation>
    <scope>NUCLEOTIDE SEQUENCE [LARGE SCALE GENOMIC DNA]</scope>
    <source>
        <strain evidence="3">DSM 2380 / NBRC 103641 / GraBd1</strain>
    </source>
</reference>
<dbReference type="KEGG" id="pca:Pcar_3367"/>
<feature type="chain" id="PRO_5004169990" description="Secreted protein" evidence="1">
    <location>
        <begin position="23"/>
        <end position="65"/>
    </location>
</feature>
<dbReference type="HOGENOM" id="CLU_2845918_0_0_7"/>
<keyword evidence="3" id="KW-1185">Reference proteome</keyword>
<feature type="signal peptide" evidence="1">
    <location>
        <begin position="1"/>
        <end position="22"/>
    </location>
</feature>
<proteinExistence type="predicted"/>
<keyword evidence="1" id="KW-0732">Signal</keyword>
<sequence length="65" mass="7171">MKYLLTLVFLRIMLLATTGTSASSFDDSTMGRAWPMAEVFWPCIAGIISDSRFSFVRVGSGVSFQ</sequence>
<evidence type="ECO:0000256" key="1">
    <source>
        <dbReference type="SAM" id="SignalP"/>
    </source>
</evidence>
<accession>Q0C6F6</accession>
<reference evidence="3" key="1">
    <citation type="submission" date="2005-10" db="EMBL/GenBank/DDBJ databases">
        <title>Complete sequence of Pelobacter carbinolicus DSM 2380.</title>
        <authorList>
            <person name="Copeland A."/>
            <person name="Lucas S."/>
            <person name="Lapidus A."/>
            <person name="Barry K."/>
            <person name="Detter J.C."/>
            <person name="Glavina T."/>
            <person name="Hammon N."/>
            <person name="Israni S."/>
            <person name="Pitluck S."/>
            <person name="Chertkov O."/>
            <person name="Schmutz J."/>
            <person name="Larimer F."/>
            <person name="Land M."/>
            <person name="Kyrpides N."/>
            <person name="Ivanova N."/>
            <person name="Richardson P."/>
        </authorList>
    </citation>
    <scope>NUCLEOTIDE SEQUENCE [LARGE SCALE GENOMIC DNA]</scope>
    <source>
        <strain evidence="3">DSM 2380 / NBRC 103641 / GraBd1</strain>
    </source>
</reference>